<evidence type="ECO:0000313" key="1">
    <source>
        <dbReference type="EMBL" id="ADI23649.1"/>
    </source>
</evidence>
<dbReference type="EMBL" id="GU568020">
    <property type="protein sequence ID" value="ADI23649.1"/>
    <property type="molecule type" value="Genomic_DNA"/>
</dbReference>
<reference evidence="1" key="1">
    <citation type="submission" date="2010-01" db="EMBL/GenBank/DDBJ databases">
        <title>Genome fragments of uncultured bacteria from the North Pacific subtropical Gyre.</title>
        <authorList>
            <person name="Pham V.D."/>
            <person name="Delong E.F."/>
        </authorList>
    </citation>
    <scope>NUCLEOTIDE SEQUENCE</scope>
</reference>
<accession>E7C875</accession>
<protein>
    <submittedName>
        <fullName evidence="1">Uncharacterized protein</fullName>
    </submittedName>
</protein>
<name>E7C875_9BACT</name>
<sequence length="116" mass="12726">MDASQQPAKVGFERLVAMRAPEATRLAELPERKSAERALVAGVQFVFSALIAHLGEEVRERQITRLRGRIEPLFRGTSLTQMGSGHLVLHDLREVHDRVGRATVVTSVVGHGAGYT</sequence>
<proteinExistence type="predicted"/>
<dbReference type="AlphaFoldDB" id="E7C875"/>
<organism evidence="1">
    <name type="scientific">uncultured Gemmatimonadales bacterium HF4000_15H13</name>
    <dbReference type="NCBI Taxonomy" id="723618"/>
    <lineage>
        <taxon>Bacteria</taxon>
        <taxon>Pseudomonadati</taxon>
        <taxon>Gemmatimonadota</taxon>
        <taxon>Gemmatimonadia</taxon>
        <taxon>Gemmatimonadales</taxon>
        <taxon>environmental samples</taxon>
    </lineage>
</organism>